<sequence length="1498" mass="155894">MRLTFTPTSPNDAATAGGAAVHDVVLDAEATVTVGELAEALRVHPDEIAPGADPSTEAASAGVLIGTTLPRTVDELLPVGAVRLEVVGGPFSGDTVGLPAGATVTVGRGDDQLLQILDPFVEAHHATLEVARENATPGTPATMTVSPAADATVVVNGAVVSETSAIGEDDLVQIGSSILRLGRQPARNADVSPEGLGHVAYNRSSRIPRQTPQPAITLPGEKPTSADRTPLPWLSAMLPVVIGVVMAFAFRQPIMLVMAAASPIMVIGNNVTSRRTSKRSGKRTVAKWRDETVAARAAVAVAAESQRVRSWHDDLDPVALTDIATTPTSRLWERRRGEQDALSLRLGVGETPLAASFQGSLSSTRSPDFGVSPAPVTVDLAEGVVGIAGPRSVALDLARTLMIQLAVTRSPRDLHLVLLCDQQAEAEWAFARLLPHLDGEPTALAAIGNTSDTRLARLRELGILLDARRTAAGSRSTAEFDSHVVVFIDQARAYRTLPGMVTLLEHGPSVGIHVVAVEEDRARLPEESATEIVVDAADPTLARVSSVGAVHENVLLDALSPIKAERIARALAPIVHVGGVGDDNLLPASVRFVDLLDVDLDDPQPIAARWSYAPRETRAVVGASADGEFALDLAKDGPHGLVAGTTGAGKSEFLQTLVISLALANRPDALTFVLVDYKGGSAFADCERLPHTVGLVTNLDGRETERALESLDAELKRREHVLKDMGAKDADAAWERDPTTAASRGLARLVLVIDEFAELKTELPDFVDGLVRIARVGRSLGVHLILATQRPSGAITPEMQSNTNLRVALRVTDKGDSTDVLGSPEAASISTSTPGRGYARRGAGAAPAGFQTARVAGRRPGLVHARSSAPSILTRSWRELGVPVVFPARGGAAGAVGAVGAAAGAFGAGAGGAPVDHDDTDLRALVNVIQQASDRIGVGRNPSPWLPPLPSVVTTDDVTVGGAGPAGSVPTVGSLPSVVLGLEDVPSEQAQRPLTWNVESSSHLELIGGARSGRTSTLRALVAQLGATHSPDDLHLYAIDYGNGGLGPMRGLPHCGAVVTPLESGRLERFVSRLGAEIGRRQSVLSKDSYGDIREQRSAASVHDRLPYVVVVLDGWERLASDLGQDALAPFRDAIIRVLREGPAVGIRVVISGDRSLINDKVSAFIDTKYLFPMTDREDYRTSGIPLRGLPAEIGPGRVFYGTPLHEAQMVLLPGGTTGEAQAAAFRAAVAAAVAAATATATATDGASASGAASGSVSGGATGSRSRPFRVDVLPASLTVAESETLPLLGRGTVVGVGGDDLSRYAVDLAENPGFLVVGDRRSGRSTVLALIAEQLAGGGASAARPVAIVATRDSVLRSAGRALGIPLLTDDTLSPDAFEAILAPAREAASGAGAIVLLIDDVEGLKDTPLERAIMDDRGSFTFVVVAHVEEAGGLYKGPFTEAKKARRGMLLSAPAAMNGTQTFGSPLPRQFQGQALPGRAALFWDGSYVEVQVPLP</sequence>
<evidence type="ECO:0000256" key="2">
    <source>
        <dbReference type="ARBA" id="ARBA00022840"/>
    </source>
</evidence>
<feature type="domain" description="FtsK" evidence="5">
    <location>
        <begin position="626"/>
        <end position="818"/>
    </location>
</feature>
<comment type="caution">
    <text evidence="6">The sequence shown here is derived from an EMBL/GenBank/DDBJ whole genome shotgun (WGS) entry which is preliminary data.</text>
</comment>
<evidence type="ECO:0000313" key="7">
    <source>
        <dbReference type="Proteomes" id="UP001501295"/>
    </source>
</evidence>
<reference evidence="7" key="1">
    <citation type="journal article" date="2019" name="Int. J. Syst. Evol. Microbiol.">
        <title>The Global Catalogue of Microorganisms (GCM) 10K type strain sequencing project: providing services to taxonomists for standard genome sequencing and annotation.</title>
        <authorList>
            <consortium name="The Broad Institute Genomics Platform"/>
            <consortium name="The Broad Institute Genome Sequencing Center for Infectious Disease"/>
            <person name="Wu L."/>
            <person name="Ma J."/>
        </authorList>
    </citation>
    <scope>NUCLEOTIDE SEQUENCE [LARGE SCALE GENOMIC DNA]</scope>
    <source>
        <strain evidence="7">JCM 18956</strain>
    </source>
</reference>
<feature type="region of interest" description="Disordered" evidence="4">
    <location>
        <begin position="1245"/>
        <end position="1265"/>
    </location>
</feature>
<evidence type="ECO:0000256" key="4">
    <source>
        <dbReference type="SAM" id="MobiDB-lite"/>
    </source>
</evidence>
<dbReference type="Proteomes" id="UP001501295">
    <property type="component" value="Unassembled WGS sequence"/>
</dbReference>
<dbReference type="CDD" id="cd01127">
    <property type="entry name" value="TrwB_TraG_TraD_VirD4"/>
    <property type="match status" value="1"/>
</dbReference>
<dbReference type="Gene3D" id="3.40.50.300">
    <property type="entry name" value="P-loop containing nucleotide triphosphate hydrolases"/>
    <property type="match status" value="4"/>
</dbReference>
<dbReference type="PANTHER" id="PTHR22683:SF1">
    <property type="entry name" value="TYPE VII SECRETION SYSTEM PROTEIN ESSC"/>
    <property type="match status" value="1"/>
</dbReference>
<dbReference type="RefSeq" id="WP_345373098.1">
    <property type="nucleotide sequence ID" value="NZ_BAABLM010000001.1"/>
</dbReference>
<organism evidence="6 7">
    <name type="scientific">Frondihabitans cladoniiphilus</name>
    <dbReference type="NCBI Taxonomy" id="715785"/>
    <lineage>
        <taxon>Bacteria</taxon>
        <taxon>Bacillati</taxon>
        <taxon>Actinomycetota</taxon>
        <taxon>Actinomycetes</taxon>
        <taxon>Micrococcales</taxon>
        <taxon>Microbacteriaceae</taxon>
        <taxon>Frondihabitans</taxon>
    </lineage>
</organism>
<dbReference type="Pfam" id="PF01580">
    <property type="entry name" value="FtsK_SpoIIIE"/>
    <property type="match status" value="2"/>
</dbReference>
<proteinExistence type="predicted"/>
<dbReference type="InterPro" id="IPR003593">
    <property type="entry name" value="AAA+_ATPase"/>
</dbReference>
<dbReference type="EMBL" id="BAABLM010000001">
    <property type="protein sequence ID" value="GAA4667020.1"/>
    <property type="molecule type" value="Genomic_DNA"/>
</dbReference>
<dbReference type="InterPro" id="IPR002543">
    <property type="entry name" value="FtsK_dom"/>
</dbReference>
<evidence type="ECO:0000313" key="6">
    <source>
        <dbReference type="EMBL" id="GAA4667020.1"/>
    </source>
</evidence>
<feature type="region of interest" description="Disordered" evidence="4">
    <location>
        <begin position="205"/>
        <end position="225"/>
    </location>
</feature>
<dbReference type="InterPro" id="IPR050206">
    <property type="entry name" value="FtsK/SpoIIIE/SftA"/>
</dbReference>
<dbReference type="PANTHER" id="PTHR22683">
    <property type="entry name" value="SPORULATION PROTEIN RELATED"/>
    <property type="match status" value="1"/>
</dbReference>
<feature type="region of interest" description="Disordered" evidence="4">
    <location>
        <begin position="816"/>
        <end position="843"/>
    </location>
</feature>
<protein>
    <submittedName>
        <fullName evidence="6">FtsK/SpoIIIE domain-containing protein</fullName>
    </submittedName>
</protein>
<evidence type="ECO:0000259" key="5">
    <source>
        <dbReference type="PROSITE" id="PS50901"/>
    </source>
</evidence>
<feature type="binding site" evidence="3">
    <location>
        <begin position="644"/>
        <end position="651"/>
    </location>
    <ligand>
        <name>ATP</name>
        <dbReference type="ChEBI" id="CHEBI:30616"/>
    </ligand>
</feature>
<dbReference type="Gene3D" id="2.60.200.20">
    <property type="match status" value="1"/>
</dbReference>
<dbReference type="InterPro" id="IPR027417">
    <property type="entry name" value="P-loop_NTPase"/>
</dbReference>
<keyword evidence="2 3" id="KW-0067">ATP-binding</keyword>
<dbReference type="SUPFAM" id="SSF52540">
    <property type="entry name" value="P-loop containing nucleoside triphosphate hydrolases"/>
    <property type="match status" value="2"/>
</dbReference>
<name>A0ABP8VLQ6_9MICO</name>
<keyword evidence="1 3" id="KW-0547">Nucleotide-binding</keyword>
<feature type="compositionally biased region" description="Low complexity" evidence="4">
    <location>
        <begin position="1245"/>
        <end position="1256"/>
    </location>
</feature>
<feature type="compositionally biased region" description="Polar residues" evidence="4">
    <location>
        <begin position="205"/>
        <end position="214"/>
    </location>
</feature>
<evidence type="ECO:0000256" key="1">
    <source>
        <dbReference type="ARBA" id="ARBA00022741"/>
    </source>
</evidence>
<feature type="binding site" evidence="3">
    <location>
        <begin position="1008"/>
        <end position="1015"/>
    </location>
    <ligand>
        <name>ATP</name>
        <dbReference type="ChEBI" id="CHEBI:30616"/>
    </ligand>
</feature>
<dbReference type="SUPFAM" id="SSF49879">
    <property type="entry name" value="SMAD/FHA domain"/>
    <property type="match status" value="1"/>
</dbReference>
<accession>A0ABP8VLQ6</accession>
<feature type="domain" description="FtsK" evidence="5">
    <location>
        <begin position="991"/>
        <end position="1181"/>
    </location>
</feature>
<gene>
    <name evidence="6" type="ORF">GCM10025780_06320</name>
</gene>
<dbReference type="InterPro" id="IPR008984">
    <property type="entry name" value="SMAD_FHA_dom_sf"/>
</dbReference>
<dbReference type="PROSITE" id="PS50901">
    <property type="entry name" value="FTSK"/>
    <property type="match status" value="2"/>
</dbReference>
<keyword evidence="7" id="KW-1185">Reference proteome</keyword>
<dbReference type="CDD" id="cd00060">
    <property type="entry name" value="FHA"/>
    <property type="match status" value="1"/>
</dbReference>
<evidence type="ECO:0000256" key="3">
    <source>
        <dbReference type="PROSITE-ProRule" id="PRU00289"/>
    </source>
</evidence>
<dbReference type="SMART" id="SM00382">
    <property type="entry name" value="AAA"/>
    <property type="match status" value="3"/>
</dbReference>
<feature type="compositionally biased region" description="Low complexity" evidence="4">
    <location>
        <begin position="834"/>
        <end position="843"/>
    </location>
</feature>